<dbReference type="PANTHER" id="PTHR16166:SF93">
    <property type="entry name" value="INTERMEMBRANE LIPID TRANSFER PROTEIN VPS13"/>
    <property type="match status" value="1"/>
</dbReference>
<sequence>MGMGFLGLGKGLLEGVSGVVTQPIKGAQEDGAVGFMKGLGIGIVGLALKPSIGAIDLVTKTTEGIANTSIMEDSVKTKRKTLPKTFEGPLLLPYDNNRAYGQYVLCTMENGLYKNHVYKWFTNLDEAKKNLVIFSQTHVFIISKNSFTITGKTYEANEVFSLSQVLGCIEKKNTLLVKVLAKAPHVVMDHRVVFVYKKPSSRNIPESATRTIEIQSKDQAALKNIEQLLYAQISNK</sequence>
<dbReference type="PANTHER" id="PTHR16166">
    <property type="entry name" value="VACUOLAR PROTEIN SORTING-ASSOCIATED PROTEIN VPS13"/>
    <property type="match status" value="1"/>
</dbReference>
<evidence type="ECO:0000313" key="5">
    <source>
        <dbReference type="EMBL" id="NDV35929.1"/>
    </source>
</evidence>
<protein>
    <recommendedName>
        <fullName evidence="4">Intermembrane lipid transfer protein VPS13-like C-terminal domain-containing protein</fullName>
    </recommendedName>
</protein>
<reference evidence="5" key="1">
    <citation type="journal article" date="2020" name="J. Eukaryot. Microbiol.">
        <title>De novo Sequencing, Assembly and Annotation of the Transcriptome for the Free-Living Testate Amoeba Arcella intermedia.</title>
        <authorList>
            <person name="Ribeiro G.M."/>
            <person name="Porfirio-Sousa A.L."/>
            <person name="Maurer-Alcala X.X."/>
            <person name="Katz L.A."/>
            <person name="Lahr D.J.G."/>
        </authorList>
    </citation>
    <scope>NUCLEOTIDE SEQUENCE</scope>
</reference>
<name>A0A6B2LFT6_9EUKA</name>
<comment type="similarity">
    <text evidence="2">Belongs to the VPS13 family.</text>
</comment>
<dbReference type="AlphaFoldDB" id="A0A6B2LFT6"/>
<dbReference type="EMBL" id="GIBP01006960">
    <property type="protein sequence ID" value="NDV35929.1"/>
    <property type="molecule type" value="Transcribed_RNA"/>
</dbReference>
<accession>A0A6B2LFT6</accession>
<dbReference type="InterPro" id="IPR056748">
    <property type="entry name" value="VPS13-like_C"/>
</dbReference>
<evidence type="ECO:0000259" key="4">
    <source>
        <dbReference type="Pfam" id="PF25037"/>
    </source>
</evidence>
<dbReference type="InterPro" id="IPR026847">
    <property type="entry name" value="VPS13"/>
</dbReference>
<dbReference type="GO" id="GO:0006623">
    <property type="term" value="P:protein targeting to vacuole"/>
    <property type="evidence" value="ECO:0007669"/>
    <property type="project" value="TreeGrafter"/>
</dbReference>
<evidence type="ECO:0000256" key="3">
    <source>
        <dbReference type="ARBA" id="ARBA00033718"/>
    </source>
</evidence>
<proteinExistence type="inferred from homology"/>
<evidence type="ECO:0000256" key="2">
    <source>
        <dbReference type="ARBA" id="ARBA00006545"/>
    </source>
</evidence>
<organism evidence="5">
    <name type="scientific">Arcella intermedia</name>
    <dbReference type="NCBI Taxonomy" id="1963864"/>
    <lineage>
        <taxon>Eukaryota</taxon>
        <taxon>Amoebozoa</taxon>
        <taxon>Tubulinea</taxon>
        <taxon>Elardia</taxon>
        <taxon>Arcellinida</taxon>
        <taxon>Sphaerothecina</taxon>
        <taxon>Arcellidae</taxon>
        <taxon>Arcella</taxon>
    </lineage>
</organism>
<dbReference type="GO" id="GO:0045053">
    <property type="term" value="P:protein retention in Golgi apparatus"/>
    <property type="evidence" value="ECO:0007669"/>
    <property type="project" value="TreeGrafter"/>
</dbReference>
<comment type="function">
    <text evidence="3">Mediates the transfer of lipids between membranes at organelle contact sites.</text>
</comment>
<feature type="domain" description="Intermembrane lipid transfer protein VPS13-like C-terminal" evidence="4">
    <location>
        <begin position="91"/>
        <end position="148"/>
    </location>
</feature>
<dbReference type="GO" id="GO:0016020">
    <property type="term" value="C:membrane"/>
    <property type="evidence" value="ECO:0007669"/>
    <property type="project" value="UniProtKB-SubCell"/>
</dbReference>
<comment type="subcellular location">
    <subcellularLocation>
        <location evidence="1">Membrane</location>
        <topology evidence="1">Peripheral membrane protein</topology>
    </subcellularLocation>
</comment>
<evidence type="ECO:0000256" key="1">
    <source>
        <dbReference type="ARBA" id="ARBA00004170"/>
    </source>
</evidence>
<dbReference type="Pfam" id="PF25037">
    <property type="entry name" value="VPS13_C"/>
    <property type="match status" value="1"/>
</dbReference>